<dbReference type="GO" id="GO:0006355">
    <property type="term" value="P:regulation of DNA-templated transcription"/>
    <property type="evidence" value="ECO:0007669"/>
    <property type="project" value="InterPro"/>
</dbReference>
<dbReference type="KEGG" id="crb:17874667"/>
<dbReference type="STRING" id="81985.R0GQ09"/>
<evidence type="ECO:0008006" key="4">
    <source>
        <dbReference type="Google" id="ProtNLM"/>
    </source>
</evidence>
<organism evidence="2 3">
    <name type="scientific">Capsella rubella</name>
    <dbReference type="NCBI Taxonomy" id="81985"/>
    <lineage>
        <taxon>Eukaryota</taxon>
        <taxon>Viridiplantae</taxon>
        <taxon>Streptophyta</taxon>
        <taxon>Embryophyta</taxon>
        <taxon>Tracheophyta</taxon>
        <taxon>Spermatophyta</taxon>
        <taxon>Magnoliopsida</taxon>
        <taxon>eudicotyledons</taxon>
        <taxon>Gunneridae</taxon>
        <taxon>Pentapetalae</taxon>
        <taxon>rosids</taxon>
        <taxon>malvids</taxon>
        <taxon>Brassicales</taxon>
        <taxon>Brassicaceae</taxon>
        <taxon>Camelineae</taxon>
        <taxon>Capsella</taxon>
    </lineage>
</organism>
<dbReference type="eggNOG" id="ENOG502QXNF">
    <property type="taxonomic scope" value="Eukaryota"/>
</dbReference>
<dbReference type="AlphaFoldDB" id="R0GQ09"/>
<keyword evidence="3" id="KW-1185">Reference proteome</keyword>
<dbReference type="Proteomes" id="UP000029121">
    <property type="component" value="Unassembled WGS sequence"/>
</dbReference>
<proteinExistence type="predicted"/>
<name>R0GQ09_9BRAS</name>
<dbReference type="InterPro" id="IPR038909">
    <property type="entry name" value="Effector_transcript"/>
</dbReference>
<accession>R0GQ09</accession>
<evidence type="ECO:0000256" key="1">
    <source>
        <dbReference type="SAM" id="MobiDB-lite"/>
    </source>
</evidence>
<dbReference type="PANTHER" id="PTHR35133">
    <property type="entry name" value="PROTEIN EFFECTOR OF TRANSCRIPTION 2-RELATED"/>
    <property type="match status" value="1"/>
</dbReference>
<evidence type="ECO:0000313" key="2">
    <source>
        <dbReference type="EMBL" id="EOA13288.1"/>
    </source>
</evidence>
<reference evidence="3" key="1">
    <citation type="journal article" date="2013" name="Nat. Genet.">
        <title>The Capsella rubella genome and the genomic consequences of rapid mating system evolution.</title>
        <authorList>
            <person name="Slotte T."/>
            <person name="Hazzouri K.M."/>
            <person name="Agren J.A."/>
            <person name="Koenig D."/>
            <person name="Maumus F."/>
            <person name="Guo Y.L."/>
            <person name="Steige K."/>
            <person name="Platts A.E."/>
            <person name="Escobar J.S."/>
            <person name="Newman L.K."/>
            <person name="Wang W."/>
            <person name="Mandakova T."/>
            <person name="Vello E."/>
            <person name="Smith L.M."/>
            <person name="Henz S.R."/>
            <person name="Steffen J."/>
            <person name="Takuno S."/>
            <person name="Brandvain Y."/>
            <person name="Coop G."/>
            <person name="Andolfatto P."/>
            <person name="Hu T.T."/>
            <person name="Blanchette M."/>
            <person name="Clark R.M."/>
            <person name="Quesneville H."/>
            <person name="Nordborg M."/>
            <person name="Gaut B.S."/>
            <person name="Lysak M.A."/>
            <person name="Jenkins J."/>
            <person name="Grimwood J."/>
            <person name="Chapman J."/>
            <person name="Prochnik S."/>
            <person name="Shu S."/>
            <person name="Rokhsar D."/>
            <person name="Schmutz J."/>
            <person name="Weigel D."/>
            <person name="Wright S.I."/>
        </authorList>
    </citation>
    <scope>NUCLEOTIDE SEQUENCE [LARGE SCALE GENOMIC DNA]</scope>
    <source>
        <strain evidence="3">cv. Monte Gargano</strain>
    </source>
</reference>
<protein>
    <recommendedName>
        <fullName evidence="4">GIY-YIG domain-containing protein</fullName>
    </recommendedName>
</protein>
<gene>
    <name evidence="2" type="ORF">CARUB_v10026317mg</name>
</gene>
<dbReference type="Pfam" id="PF19239">
    <property type="entry name" value="GIY_YIG_domain"/>
    <property type="match status" value="1"/>
</dbReference>
<dbReference type="GO" id="GO:0003677">
    <property type="term" value="F:DNA binding"/>
    <property type="evidence" value="ECO:0007669"/>
    <property type="project" value="InterPro"/>
</dbReference>
<dbReference type="EMBL" id="KB870812">
    <property type="protein sequence ID" value="EOA13288.1"/>
    <property type="molecule type" value="Genomic_DNA"/>
</dbReference>
<sequence length="481" mass="54528">MEFGDGVSFAVVPTVFKREDYKRTKHDSVFSNWQVLIGSNDWEDFKNGKDGVCRYRVQNLPRKSFPGLYELGVAVIDSDQGRKLEPDDVLAAYLGQAESVRSRLQRYGRSGAHLRNVYSLFDCEIVESPVKKAATGGLFEDIFSKGGSILYRWAPMGSKRVAEATEGMLLSTFDYAWNKGSNGERRQLDLLKKLGDRKFMSKRKPGISRVLFPFLSNQVGIRIKGEKHVLKEERKLSSDVDEEKSTNFLSSILKLTRSRPQPVSDRFDEMDGSCTDSVCGVILENGGFCNRSPVKGRKRCIEHKGQRVCRVSPEKQTPPPNLEIFTGQDRHSHKDSDVRCGVILPDMESCSKRAVQGRKRCEDHKGMRINAFLFLLNQTDREKTVKDDNSSDLESHRELNEEEEEALTRFCEATTKKGLPCTRSPPKGSKRCWQHKEKTSPICFQPEIIACGVKLCNGLTCERSPVKGRKRCEEHKGMRIT</sequence>
<dbReference type="PANTHER" id="PTHR35133:SF1">
    <property type="entry name" value="PROTEIN EFFECTOR OF TRANSCRIPTION 2-RELATED"/>
    <property type="match status" value="1"/>
</dbReference>
<feature type="region of interest" description="Disordered" evidence="1">
    <location>
        <begin position="311"/>
        <end position="330"/>
    </location>
</feature>
<evidence type="ECO:0000313" key="3">
    <source>
        <dbReference type="Proteomes" id="UP000029121"/>
    </source>
</evidence>
<dbReference type="OrthoDB" id="1922121at2759"/>